<proteinExistence type="predicted"/>
<evidence type="ECO:0000313" key="2">
    <source>
        <dbReference type="Proteomes" id="UP000183567"/>
    </source>
</evidence>
<name>A0A1J8R1D3_9AGAM</name>
<reference evidence="1 2" key="1">
    <citation type="submission" date="2016-03" db="EMBL/GenBank/DDBJ databases">
        <title>Comparative genomics of the ectomycorrhizal sister species Rhizopogon vinicolor and Rhizopogon vesiculosus (Basidiomycota: Boletales) reveals a divergence of the mating type B locus.</title>
        <authorList>
            <person name="Mujic A.B."/>
            <person name="Kuo A."/>
            <person name="Tritt A."/>
            <person name="Lipzen A."/>
            <person name="Chen C."/>
            <person name="Johnson J."/>
            <person name="Sharma A."/>
            <person name="Barry K."/>
            <person name="Grigoriev I.V."/>
            <person name="Spatafora J.W."/>
        </authorList>
    </citation>
    <scope>NUCLEOTIDE SEQUENCE [LARGE SCALE GENOMIC DNA]</scope>
    <source>
        <strain evidence="1 2">AM-OR11-056</strain>
    </source>
</reference>
<dbReference type="Proteomes" id="UP000183567">
    <property type="component" value="Unassembled WGS sequence"/>
</dbReference>
<keyword evidence="2" id="KW-1185">Reference proteome</keyword>
<gene>
    <name evidence="1" type="ORF">AZE42_13668</name>
</gene>
<evidence type="ECO:0000313" key="1">
    <source>
        <dbReference type="EMBL" id="OJA17716.1"/>
    </source>
</evidence>
<dbReference type="AlphaFoldDB" id="A0A1J8R1D3"/>
<comment type="caution">
    <text evidence="1">The sequence shown here is derived from an EMBL/GenBank/DDBJ whole genome shotgun (WGS) entry which is preliminary data.</text>
</comment>
<protein>
    <submittedName>
        <fullName evidence="1">Uncharacterized protein</fullName>
    </submittedName>
</protein>
<sequence length="60" mass="6484">MKLRGLAALIGPSAGFMQGLSTFRDHAPNADATLDMCQYDDENDSISDIDSDIDHVDDVV</sequence>
<organism evidence="1 2">
    <name type="scientific">Rhizopogon vesiculosus</name>
    <dbReference type="NCBI Taxonomy" id="180088"/>
    <lineage>
        <taxon>Eukaryota</taxon>
        <taxon>Fungi</taxon>
        <taxon>Dikarya</taxon>
        <taxon>Basidiomycota</taxon>
        <taxon>Agaricomycotina</taxon>
        <taxon>Agaricomycetes</taxon>
        <taxon>Agaricomycetidae</taxon>
        <taxon>Boletales</taxon>
        <taxon>Suillineae</taxon>
        <taxon>Rhizopogonaceae</taxon>
        <taxon>Rhizopogon</taxon>
    </lineage>
</organism>
<dbReference type="EMBL" id="LVVM01001853">
    <property type="protein sequence ID" value="OJA17716.1"/>
    <property type="molecule type" value="Genomic_DNA"/>
</dbReference>
<accession>A0A1J8R1D3</accession>